<name>A0A059B600_EUCGR</name>
<dbReference type="Gene3D" id="3.90.1720.10">
    <property type="entry name" value="endopeptidase domain like (from Nostoc punctiforme)"/>
    <property type="match status" value="1"/>
</dbReference>
<dbReference type="InterPro" id="IPR038765">
    <property type="entry name" value="Papain-like_cys_pep_sf"/>
</dbReference>
<organism evidence="2">
    <name type="scientific">Eucalyptus grandis</name>
    <name type="common">Flooded gum</name>
    <dbReference type="NCBI Taxonomy" id="71139"/>
    <lineage>
        <taxon>Eukaryota</taxon>
        <taxon>Viridiplantae</taxon>
        <taxon>Streptophyta</taxon>
        <taxon>Embryophyta</taxon>
        <taxon>Tracheophyta</taxon>
        <taxon>Spermatophyta</taxon>
        <taxon>Magnoliopsida</taxon>
        <taxon>eudicotyledons</taxon>
        <taxon>Gunneridae</taxon>
        <taxon>Pentapetalae</taxon>
        <taxon>rosids</taxon>
        <taxon>malvids</taxon>
        <taxon>Myrtales</taxon>
        <taxon>Myrtaceae</taxon>
        <taxon>Myrtoideae</taxon>
        <taxon>Eucalypteae</taxon>
        <taxon>Eucalyptus</taxon>
    </lineage>
</organism>
<reference evidence="2" key="1">
    <citation type="submission" date="2013-07" db="EMBL/GenBank/DDBJ databases">
        <title>The genome of Eucalyptus grandis.</title>
        <authorList>
            <person name="Schmutz J."/>
            <person name="Hayes R."/>
            <person name="Myburg A."/>
            <person name="Tuskan G."/>
            <person name="Grattapaglia D."/>
            <person name="Rokhsar D.S."/>
        </authorList>
    </citation>
    <scope>NUCLEOTIDE SEQUENCE</scope>
    <source>
        <tissue evidence="2">Leaf extractions</tissue>
    </source>
</reference>
<dbReference type="EMBL" id="KK198760">
    <property type="protein sequence ID" value="KCW61548.1"/>
    <property type="molecule type" value="Genomic_DNA"/>
</dbReference>
<dbReference type="eggNOG" id="ENOG502QTGR">
    <property type="taxonomic scope" value="Eukaryota"/>
</dbReference>
<protein>
    <recommendedName>
        <fullName evidence="1">LRAT domain-containing protein</fullName>
    </recommendedName>
</protein>
<dbReference type="AlphaFoldDB" id="A0A059B600"/>
<feature type="domain" description="LRAT" evidence="1">
    <location>
        <begin position="131"/>
        <end position="279"/>
    </location>
</feature>
<dbReference type="Pfam" id="PF04970">
    <property type="entry name" value="LRAT"/>
    <property type="match status" value="1"/>
</dbReference>
<dbReference type="SUPFAM" id="SSF54001">
    <property type="entry name" value="Cysteine proteinases"/>
    <property type="match status" value="1"/>
</dbReference>
<proteinExistence type="predicted"/>
<dbReference type="PANTHER" id="PTHR46137:SF14">
    <property type="entry name" value="LRAT DOMAIN-CONTAINING PROTEIN"/>
    <property type="match status" value="1"/>
</dbReference>
<evidence type="ECO:0000259" key="1">
    <source>
        <dbReference type="PROSITE" id="PS51934"/>
    </source>
</evidence>
<dbReference type="Gramene" id="KCW61548">
    <property type="protein sequence ID" value="KCW61548"/>
    <property type="gene ID" value="EUGRSUZ_H04271"/>
</dbReference>
<sequence length="297" mass="33864">MGWKGHGKRLGNSCFNLMKTSPSLIWEGCLTSAVRGEEKSDLLIDRANFVSSRQCRKTITKLDKQAFIMSSDFLSNECAEFKSLRVKREPKRTRGEKKKMMNKIKKEFEDGMKLIWKKVDPKDLKPGDHIYAYRLYGSYSHHGICVEDGYVIHFTRTEGKEAIVPRSRDEPEIVPACPKCNYQKKTGGGVIKTCLDCFRQARKTLHSIHYFMYGAPQLGFLLKNSGTCSTLSCTRSPKEVVKAANELLKRDDFGKYDLTGNNCEHFATYCKTGVRASVQTAFYDACLMKHREPKNHS</sequence>
<dbReference type="InterPro" id="IPR007053">
    <property type="entry name" value="LRAT_dom"/>
</dbReference>
<evidence type="ECO:0000313" key="2">
    <source>
        <dbReference type="EMBL" id="KCW61548.1"/>
    </source>
</evidence>
<dbReference type="InParanoid" id="A0A059B600"/>
<dbReference type="PROSITE" id="PS51934">
    <property type="entry name" value="LRAT"/>
    <property type="match status" value="1"/>
</dbReference>
<dbReference type="PANTHER" id="PTHR46137">
    <property type="entry name" value="OS05G0310600 PROTEIN"/>
    <property type="match status" value="1"/>
</dbReference>
<gene>
    <name evidence="2" type="ORF">EUGRSUZ_H04271</name>
</gene>
<accession>A0A059B600</accession>